<gene>
    <name evidence="3" type="ORF">HNR19_000334</name>
</gene>
<accession>A0A853BXZ8</accession>
<feature type="compositionally biased region" description="Low complexity" evidence="1">
    <location>
        <begin position="378"/>
        <end position="389"/>
    </location>
</feature>
<evidence type="ECO:0000259" key="2">
    <source>
        <dbReference type="Pfam" id="PF01425"/>
    </source>
</evidence>
<evidence type="ECO:0000313" key="4">
    <source>
        <dbReference type="Proteomes" id="UP000530424"/>
    </source>
</evidence>
<name>A0A853BXZ8_9ACTN</name>
<keyword evidence="4" id="KW-1185">Reference proteome</keyword>
<comment type="caution">
    <text evidence="3">The sequence shown here is derived from an EMBL/GenBank/DDBJ whole genome shotgun (WGS) entry which is preliminary data.</text>
</comment>
<dbReference type="SUPFAM" id="SSF75304">
    <property type="entry name" value="Amidase signature (AS) enzymes"/>
    <property type="match status" value="1"/>
</dbReference>
<proteinExistence type="predicted"/>
<evidence type="ECO:0000256" key="1">
    <source>
        <dbReference type="SAM" id="MobiDB-lite"/>
    </source>
</evidence>
<dbReference type="Pfam" id="PF01425">
    <property type="entry name" value="Amidase"/>
    <property type="match status" value="1"/>
</dbReference>
<feature type="compositionally biased region" description="Polar residues" evidence="1">
    <location>
        <begin position="390"/>
        <end position="399"/>
    </location>
</feature>
<dbReference type="Proteomes" id="UP000530424">
    <property type="component" value="Unassembled WGS sequence"/>
</dbReference>
<dbReference type="PROSITE" id="PS00571">
    <property type="entry name" value="AMIDASES"/>
    <property type="match status" value="1"/>
</dbReference>
<feature type="domain" description="Amidase" evidence="2">
    <location>
        <begin position="11"/>
        <end position="193"/>
    </location>
</feature>
<feature type="region of interest" description="Disordered" evidence="1">
    <location>
        <begin position="378"/>
        <end position="408"/>
    </location>
</feature>
<dbReference type="InterPro" id="IPR023631">
    <property type="entry name" value="Amidase_dom"/>
</dbReference>
<protein>
    <submittedName>
        <fullName evidence="3">Asp-tRNA(Asn)/Glu-tRNA(Gln) amidotransferase A subunit family amidase</fullName>
    </submittedName>
</protein>
<dbReference type="Gene3D" id="3.90.1300.10">
    <property type="entry name" value="Amidase signature (AS) domain"/>
    <property type="match status" value="1"/>
</dbReference>
<dbReference type="RefSeq" id="WP_179666262.1">
    <property type="nucleotide sequence ID" value="NZ_JACCFP010000001.1"/>
</dbReference>
<organism evidence="3 4">
    <name type="scientific">Nocardioides thalensis</name>
    <dbReference type="NCBI Taxonomy" id="1914755"/>
    <lineage>
        <taxon>Bacteria</taxon>
        <taxon>Bacillati</taxon>
        <taxon>Actinomycetota</taxon>
        <taxon>Actinomycetes</taxon>
        <taxon>Propionibacteriales</taxon>
        <taxon>Nocardioidaceae</taxon>
        <taxon>Nocardioides</taxon>
    </lineage>
</organism>
<dbReference type="AlphaFoldDB" id="A0A853BXZ8"/>
<dbReference type="PANTHER" id="PTHR46310:SF7">
    <property type="entry name" value="AMIDASE 1"/>
    <property type="match status" value="1"/>
</dbReference>
<dbReference type="GO" id="GO:0016740">
    <property type="term" value="F:transferase activity"/>
    <property type="evidence" value="ECO:0007669"/>
    <property type="project" value="UniProtKB-KW"/>
</dbReference>
<sequence>MADATVWRERGDPLVAGATDGPLAGETVAVKDLYDVAGWPVGAGNPAYLRAARPAASHARTVTMLLAAGASVRGIAQTDEFAYSLAGANDHYGTPPNPAAPGRLPGGSSSGPAAAVALGEVSVGLGTDTGGSIRVPAAYQGLYGIRTTHDAVSRVGLLPMAPTFDTVGWMTRDAATLARVGEVLLPASPGGRDDLVSIAQLFELADPEVAHVVRTGLDHQPLAPGRLPLEEWREAFIVLQAWEAWRAHGAWLEGRTDTLGLDVRARFERARSVTDDAAGSARANVDRARRTIRELVGDRVLVLPSAPTVAPVIGSDLRRVRDATLALTCVAGIGGLPAVTVPLTATSGLPCGLCLVAAPGRDRDLLELALRWFRQSGTGSSRRSAFSSAHRTNAATGSSRVRPRSVSE</sequence>
<reference evidence="3 4" key="1">
    <citation type="submission" date="2020-07" db="EMBL/GenBank/DDBJ databases">
        <title>Sequencing the genomes of 1000 actinobacteria strains.</title>
        <authorList>
            <person name="Klenk H.-P."/>
        </authorList>
    </citation>
    <scope>NUCLEOTIDE SEQUENCE [LARGE SCALE GENOMIC DNA]</scope>
    <source>
        <strain evidence="3 4">DSM 103833</strain>
    </source>
</reference>
<dbReference type="InterPro" id="IPR020556">
    <property type="entry name" value="Amidase_CS"/>
</dbReference>
<dbReference type="InterPro" id="IPR036928">
    <property type="entry name" value="AS_sf"/>
</dbReference>
<dbReference type="PANTHER" id="PTHR46310">
    <property type="entry name" value="AMIDASE 1"/>
    <property type="match status" value="1"/>
</dbReference>
<evidence type="ECO:0000313" key="3">
    <source>
        <dbReference type="EMBL" id="NYI99635.1"/>
    </source>
</evidence>
<dbReference type="EMBL" id="JACCFP010000001">
    <property type="protein sequence ID" value="NYI99635.1"/>
    <property type="molecule type" value="Genomic_DNA"/>
</dbReference>
<keyword evidence="3" id="KW-0808">Transferase</keyword>